<accession>A0A645G360</accession>
<dbReference type="SUPFAM" id="SSF46785">
    <property type="entry name" value="Winged helix' DNA-binding domain"/>
    <property type="match status" value="1"/>
</dbReference>
<dbReference type="PRINTS" id="PR00598">
    <property type="entry name" value="HTHMARR"/>
</dbReference>
<dbReference type="InterPro" id="IPR036388">
    <property type="entry name" value="WH-like_DNA-bd_sf"/>
</dbReference>
<evidence type="ECO:0000259" key="4">
    <source>
        <dbReference type="PROSITE" id="PS50995"/>
    </source>
</evidence>
<protein>
    <recommendedName>
        <fullName evidence="4">HTH marR-type domain-containing protein</fullName>
    </recommendedName>
</protein>
<sequence length="161" mass="18881">MIELSTNLRRVNKIEKLTNDILREIGSLSRAIHSISDIKYKELKLQKGQFTFLTRICENPGINFVDLSNMLKVDKTTTTKAVQKLIEAGYVDKRQDETDKRGYKLFPTEKSLEVYNLIIKEENKNIEVCLDGFTKEEKIVINKLIKRMSKNIEEDWKNKKR</sequence>
<dbReference type="SMART" id="SM00347">
    <property type="entry name" value="HTH_MARR"/>
    <property type="match status" value="1"/>
</dbReference>
<dbReference type="GO" id="GO:0003700">
    <property type="term" value="F:DNA-binding transcription factor activity"/>
    <property type="evidence" value="ECO:0007669"/>
    <property type="project" value="InterPro"/>
</dbReference>
<dbReference type="PANTHER" id="PTHR42756:SF2">
    <property type="entry name" value="MARR FAMILY REGULATORY PROTEIN"/>
    <property type="match status" value="1"/>
</dbReference>
<dbReference type="Gene3D" id="1.10.10.10">
    <property type="entry name" value="Winged helix-like DNA-binding domain superfamily/Winged helix DNA-binding domain"/>
    <property type="match status" value="1"/>
</dbReference>
<evidence type="ECO:0000313" key="5">
    <source>
        <dbReference type="EMBL" id="MPN18574.1"/>
    </source>
</evidence>
<comment type="caution">
    <text evidence="5">The sequence shown here is derived from an EMBL/GenBank/DDBJ whole genome shotgun (WGS) entry which is preliminary data.</text>
</comment>
<dbReference type="GO" id="GO:0003677">
    <property type="term" value="F:DNA binding"/>
    <property type="evidence" value="ECO:0007669"/>
    <property type="project" value="UniProtKB-KW"/>
</dbReference>
<dbReference type="EMBL" id="VSSQ01065937">
    <property type="protein sequence ID" value="MPN18574.1"/>
    <property type="molecule type" value="Genomic_DNA"/>
</dbReference>
<reference evidence="5" key="1">
    <citation type="submission" date="2019-08" db="EMBL/GenBank/DDBJ databases">
        <authorList>
            <person name="Kucharzyk K."/>
            <person name="Murdoch R.W."/>
            <person name="Higgins S."/>
            <person name="Loffler F."/>
        </authorList>
    </citation>
    <scope>NUCLEOTIDE SEQUENCE</scope>
</reference>
<evidence type="ECO:0000256" key="3">
    <source>
        <dbReference type="ARBA" id="ARBA00023163"/>
    </source>
</evidence>
<keyword evidence="1" id="KW-0805">Transcription regulation</keyword>
<evidence type="ECO:0000256" key="2">
    <source>
        <dbReference type="ARBA" id="ARBA00023125"/>
    </source>
</evidence>
<gene>
    <name evidence="5" type="ORF">SDC9_165934</name>
</gene>
<organism evidence="5">
    <name type="scientific">bioreactor metagenome</name>
    <dbReference type="NCBI Taxonomy" id="1076179"/>
    <lineage>
        <taxon>unclassified sequences</taxon>
        <taxon>metagenomes</taxon>
        <taxon>ecological metagenomes</taxon>
    </lineage>
</organism>
<dbReference type="PANTHER" id="PTHR42756">
    <property type="entry name" value="TRANSCRIPTIONAL REGULATOR, MARR"/>
    <property type="match status" value="1"/>
</dbReference>
<proteinExistence type="predicted"/>
<evidence type="ECO:0000256" key="1">
    <source>
        <dbReference type="ARBA" id="ARBA00023015"/>
    </source>
</evidence>
<keyword evidence="3" id="KW-0804">Transcription</keyword>
<dbReference type="InterPro" id="IPR000835">
    <property type="entry name" value="HTH_MarR-typ"/>
</dbReference>
<feature type="domain" description="HTH marR-type" evidence="4">
    <location>
        <begin position="18"/>
        <end position="150"/>
    </location>
</feature>
<name>A0A645G360_9ZZZZ</name>
<keyword evidence="2" id="KW-0238">DNA-binding</keyword>
<dbReference type="Pfam" id="PF01047">
    <property type="entry name" value="MarR"/>
    <property type="match status" value="1"/>
</dbReference>
<dbReference type="AlphaFoldDB" id="A0A645G360"/>
<dbReference type="PROSITE" id="PS50995">
    <property type="entry name" value="HTH_MARR_2"/>
    <property type="match status" value="1"/>
</dbReference>
<dbReference type="InterPro" id="IPR036390">
    <property type="entry name" value="WH_DNA-bd_sf"/>
</dbReference>